<dbReference type="EMBL" id="CAKMRJ010005412">
    <property type="protein sequence ID" value="CAH1440878.1"/>
    <property type="molecule type" value="Genomic_DNA"/>
</dbReference>
<keyword evidence="4" id="KW-1185">Reference proteome</keyword>
<keyword evidence="1" id="KW-0520">NAD</keyword>
<dbReference type="SUPFAM" id="SSF52200">
    <property type="entry name" value="Toll/Interleukin receptor TIR domain"/>
    <property type="match status" value="1"/>
</dbReference>
<proteinExistence type="predicted"/>
<dbReference type="Gene3D" id="3.40.50.10140">
    <property type="entry name" value="Toll/interleukin-1 receptor homology (TIR) domain"/>
    <property type="match status" value="1"/>
</dbReference>
<dbReference type="GO" id="GO:0007165">
    <property type="term" value="P:signal transduction"/>
    <property type="evidence" value="ECO:0007669"/>
    <property type="project" value="InterPro"/>
</dbReference>
<evidence type="ECO:0000313" key="4">
    <source>
        <dbReference type="Proteomes" id="UP001157418"/>
    </source>
</evidence>
<comment type="caution">
    <text evidence="3">The sequence shown here is derived from an EMBL/GenBank/DDBJ whole genome shotgun (WGS) entry which is preliminary data.</text>
</comment>
<dbReference type="PROSITE" id="PS50104">
    <property type="entry name" value="TIR"/>
    <property type="match status" value="1"/>
</dbReference>
<feature type="domain" description="TIR" evidence="2">
    <location>
        <begin position="23"/>
        <end position="188"/>
    </location>
</feature>
<evidence type="ECO:0000313" key="3">
    <source>
        <dbReference type="EMBL" id="CAH1440878.1"/>
    </source>
</evidence>
<gene>
    <name evidence="3" type="ORF">LVIROSA_LOCUS26984</name>
</gene>
<dbReference type="SMART" id="SM00255">
    <property type="entry name" value="TIR"/>
    <property type="match status" value="1"/>
</dbReference>
<protein>
    <recommendedName>
        <fullName evidence="2">TIR domain-containing protein</fullName>
    </recommendedName>
</protein>
<name>A0AAU9NSV2_9ASTR</name>
<evidence type="ECO:0000259" key="2">
    <source>
        <dbReference type="PROSITE" id="PS50104"/>
    </source>
</evidence>
<evidence type="ECO:0000256" key="1">
    <source>
        <dbReference type="ARBA" id="ARBA00023027"/>
    </source>
</evidence>
<dbReference type="InterPro" id="IPR035897">
    <property type="entry name" value="Toll_tir_struct_dom_sf"/>
</dbReference>
<sequence length="238" mass="27754">MVILNHTKQRSSSSSPIHGHNKYKYDVFLSFCSKDTGRSFTDHLCNAIKHANITTFFDDDLIETGVYLKPGWESAIKASRASVVVLSENYADSQWCLNGLALILKQHLTVIPIFYHVKPSFLEDAMARYRRVMEAMTNEDKRSQLAEKIDRWNKACTQVSTLKGMQLGFDRRETKFIQDFVKHIYHRLRISARTPLPLDRRFHREMKQPNLFKIPFQAIKSYEILKDVLNPILPPSWH</sequence>
<reference evidence="3 4" key="1">
    <citation type="submission" date="2022-01" db="EMBL/GenBank/DDBJ databases">
        <authorList>
            <person name="Xiong W."/>
            <person name="Schranz E."/>
        </authorList>
    </citation>
    <scope>NUCLEOTIDE SEQUENCE [LARGE SCALE GENOMIC DNA]</scope>
</reference>
<dbReference type="Pfam" id="PF01582">
    <property type="entry name" value="TIR"/>
    <property type="match status" value="1"/>
</dbReference>
<dbReference type="PANTHER" id="PTHR32009">
    <property type="entry name" value="TMV RESISTANCE PROTEIN N-LIKE"/>
    <property type="match status" value="1"/>
</dbReference>
<dbReference type="Proteomes" id="UP001157418">
    <property type="component" value="Unassembled WGS sequence"/>
</dbReference>
<accession>A0AAU9NSV2</accession>
<organism evidence="3 4">
    <name type="scientific">Lactuca virosa</name>
    <dbReference type="NCBI Taxonomy" id="75947"/>
    <lineage>
        <taxon>Eukaryota</taxon>
        <taxon>Viridiplantae</taxon>
        <taxon>Streptophyta</taxon>
        <taxon>Embryophyta</taxon>
        <taxon>Tracheophyta</taxon>
        <taxon>Spermatophyta</taxon>
        <taxon>Magnoliopsida</taxon>
        <taxon>eudicotyledons</taxon>
        <taxon>Gunneridae</taxon>
        <taxon>Pentapetalae</taxon>
        <taxon>asterids</taxon>
        <taxon>campanulids</taxon>
        <taxon>Asterales</taxon>
        <taxon>Asteraceae</taxon>
        <taxon>Cichorioideae</taxon>
        <taxon>Cichorieae</taxon>
        <taxon>Lactucinae</taxon>
        <taxon>Lactuca</taxon>
    </lineage>
</organism>
<dbReference type="InterPro" id="IPR000157">
    <property type="entry name" value="TIR_dom"/>
</dbReference>
<dbReference type="PANTHER" id="PTHR32009:SF133">
    <property type="entry name" value="TIR DOMAIN-CONTAINING PROTEIN"/>
    <property type="match status" value="1"/>
</dbReference>
<dbReference type="AlphaFoldDB" id="A0AAU9NSV2"/>